<comment type="similarity">
    <text evidence="1">Belongs to the CDK5RAP3 family.</text>
</comment>
<accession>A0A6M2DV90</accession>
<organism evidence="2">
    <name type="scientific">Xenopsylla cheopis</name>
    <name type="common">Oriental rat flea</name>
    <name type="synonym">Pulex cheopis</name>
    <dbReference type="NCBI Taxonomy" id="163159"/>
    <lineage>
        <taxon>Eukaryota</taxon>
        <taxon>Metazoa</taxon>
        <taxon>Ecdysozoa</taxon>
        <taxon>Arthropoda</taxon>
        <taxon>Hexapoda</taxon>
        <taxon>Insecta</taxon>
        <taxon>Pterygota</taxon>
        <taxon>Neoptera</taxon>
        <taxon>Endopterygota</taxon>
        <taxon>Siphonaptera</taxon>
        <taxon>Pulicidae</taxon>
        <taxon>Xenopsyllinae</taxon>
        <taxon>Xenopsylla</taxon>
    </lineage>
</organism>
<proteinExistence type="inferred from homology"/>
<dbReference type="Pfam" id="PF05600">
    <property type="entry name" value="CDK5RAP3"/>
    <property type="match status" value="1"/>
</dbReference>
<dbReference type="GO" id="GO:0012505">
    <property type="term" value="C:endomembrane system"/>
    <property type="evidence" value="ECO:0007669"/>
    <property type="project" value="TreeGrafter"/>
</dbReference>
<dbReference type="PANTHER" id="PTHR14894:SF0">
    <property type="entry name" value="CDK5 REGULATORY SUBUNIT-ASSOCIATED PROTEIN 3"/>
    <property type="match status" value="1"/>
</dbReference>
<reference evidence="2" key="1">
    <citation type="submission" date="2020-03" db="EMBL/GenBank/DDBJ databases">
        <title>Transcriptomic Profiling of the Digestive Tract of the Rat Flea, Xenopsylla cheopis, Following Blood Feeding and Infection with Yersinia pestis.</title>
        <authorList>
            <person name="Bland D.M."/>
            <person name="Martens C.A."/>
            <person name="Virtaneva K."/>
            <person name="Kanakabandi K."/>
            <person name="Long D."/>
            <person name="Rosenke R."/>
            <person name="Saturday G.A."/>
            <person name="Hoyt F.H."/>
            <person name="Bruno D.P."/>
            <person name="Ribeiro J.M.C."/>
            <person name="Hinnebusch J."/>
        </authorList>
    </citation>
    <scope>NUCLEOTIDE SEQUENCE</scope>
</reference>
<protein>
    <submittedName>
        <fullName evidence="2">Putative cdk5 activator-binding protein</fullName>
    </submittedName>
</protein>
<name>A0A6M2DV90_XENCH</name>
<dbReference type="GO" id="GO:0007346">
    <property type="term" value="P:regulation of mitotic cell cycle"/>
    <property type="evidence" value="ECO:0007669"/>
    <property type="project" value="TreeGrafter"/>
</dbReference>
<dbReference type="AlphaFoldDB" id="A0A6M2DV90"/>
<evidence type="ECO:0000313" key="2">
    <source>
        <dbReference type="EMBL" id="NOV48981.1"/>
    </source>
</evidence>
<dbReference type="EMBL" id="GIIL01005255">
    <property type="protein sequence ID" value="NOV48981.1"/>
    <property type="molecule type" value="Transcribed_RNA"/>
</dbReference>
<evidence type="ECO:0000256" key="1">
    <source>
        <dbReference type="ARBA" id="ARBA00007478"/>
    </source>
</evidence>
<sequence length="472" mass="53777">MLEADIPIDIHSSKLMDWLINRKHVKPDWNNNLGIIRQKIDEAVNNIPKNTDISCLLSGAYIHYYHCKDIVNVLAGTEDGAKNLFGGYSSKRMNDWLDIIKLYEKNNLFIAESARLLCTNLFFDIPGLRKRIQKLQQAQYDYEKMETEIQKNGAMLAADFKAECDLLGIKGENIREELQAIVPDLQNVYIKVVKAAASTTHAIDLYERYKAKTNFNELGLSVLMHVIKHGNTTVYEYLYEKKPDRVILDKLAYEDTKLASNSETEDTIDFGDFDDKIDFGDRDVSAIELVSSAESETSAQRDEIIATGSEALTVLDEPGHRDHFVSDLLELQMFLKVLLSEANRARVGEIGIMGIDIDVESDDVLSSMLTQINMVLELIDGTAARKLHNIRHIPQYLDQLTQQINIKRNAIKRNASRLEYCSIASKESYQDHKAATKDLKILIDKSRQLQNQIKNSKPKSHKNRPVNLKLKY</sequence>
<dbReference type="InterPro" id="IPR008491">
    <property type="entry name" value="CDK5RAP3"/>
</dbReference>
<dbReference type="PANTHER" id="PTHR14894">
    <property type="entry name" value="CDK5 REGULATORY SUBUNIT-ASSOCIATED PROTEIN 3"/>
    <property type="match status" value="1"/>
</dbReference>